<dbReference type="Pfam" id="PF04082">
    <property type="entry name" value="Fungal_trans"/>
    <property type="match status" value="1"/>
</dbReference>
<feature type="compositionally biased region" description="Basic and acidic residues" evidence="6">
    <location>
        <begin position="560"/>
        <end position="571"/>
    </location>
</feature>
<feature type="compositionally biased region" description="Polar residues" evidence="6">
    <location>
        <begin position="572"/>
        <end position="592"/>
    </location>
</feature>
<dbReference type="Proteomes" id="UP000094444">
    <property type="component" value="Unassembled WGS sequence"/>
</dbReference>
<keyword evidence="3" id="KW-0805">Transcription regulation</keyword>
<evidence type="ECO:0000256" key="6">
    <source>
        <dbReference type="SAM" id="MobiDB-lite"/>
    </source>
</evidence>
<accession>A0A2P5HVK1</accession>
<evidence type="ECO:0000256" key="4">
    <source>
        <dbReference type="ARBA" id="ARBA00023163"/>
    </source>
</evidence>
<dbReference type="GO" id="GO:0006351">
    <property type="term" value="P:DNA-templated transcription"/>
    <property type="evidence" value="ECO:0007669"/>
    <property type="project" value="InterPro"/>
</dbReference>
<dbReference type="GO" id="GO:0000981">
    <property type="term" value="F:DNA-binding transcription factor activity, RNA polymerase II-specific"/>
    <property type="evidence" value="ECO:0007669"/>
    <property type="project" value="InterPro"/>
</dbReference>
<protein>
    <recommendedName>
        <fullName evidence="7">Xylanolytic transcriptional activator regulatory domain-containing protein</fullName>
    </recommendedName>
</protein>
<feature type="domain" description="Xylanolytic transcriptional activator regulatory" evidence="7">
    <location>
        <begin position="93"/>
        <end position="164"/>
    </location>
</feature>
<comment type="subcellular location">
    <subcellularLocation>
        <location evidence="1">Nucleus</location>
    </subcellularLocation>
</comment>
<evidence type="ECO:0000256" key="2">
    <source>
        <dbReference type="ARBA" id="ARBA00022723"/>
    </source>
</evidence>
<evidence type="ECO:0000259" key="7">
    <source>
        <dbReference type="SMART" id="SM00906"/>
    </source>
</evidence>
<dbReference type="OrthoDB" id="4685598at2759"/>
<proteinExistence type="predicted"/>
<dbReference type="EMBL" id="MAVT02000654">
    <property type="protein sequence ID" value="POS74291.1"/>
    <property type="molecule type" value="Genomic_DNA"/>
</dbReference>
<evidence type="ECO:0000256" key="3">
    <source>
        <dbReference type="ARBA" id="ARBA00023015"/>
    </source>
</evidence>
<organism evidence="8 9">
    <name type="scientific">Diaporthe helianthi</name>
    <dbReference type="NCBI Taxonomy" id="158607"/>
    <lineage>
        <taxon>Eukaryota</taxon>
        <taxon>Fungi</taxon>
        <taxon>Dikarya</taxon>
        <taxon>Ascomycota</taxon>
        <taxon>Pezizomycotina</taxon>
        <taxon>Sordariomycetes</taxon>
        <taxon>Sordariomycetidae</taxon>
        <taxon>Diaporthales</taxon>
        <taxon>Diaporthaceae</taxon>
        <taxon>Diaporthe</taxon>
    </lineage>
</organism>
<dbReference type="GO" id="GO:0003677">
    <property type="term" value="F:DNA binding"/>
    <property type="evidence" value="ECO:0007669"/>
    <property type="project" value="InterPro"/>
</dbReference>
<sequence>MPCMGIMLPDTTYAEIDDGKLHPIVGAVVCAMTSRIICPGQKHILFAEKCAGHVDSYLIRTMNSFLGKTTYQTLTIIVCAIRHFWNENQMSKVWMYMSLAARLVTALQLNSDVTGDSLLSQEMNRRLVWACYILDRSLAGGFDEHVVLRDNYMRLELPVSNEVLYEAARITEIEASEVVMTQVDYLQKQLDDFQSELPEELTLTDANINHFLSSTEGPSFMIMHTLLWILHVDLYSFTIPGIRDEASPELKNKLPVEHIYKYQQQAVGYAVRLARFWRYLQGIVAQRPSGNGAEKLLTVDQMFATYVSRLTKVLLAVRQRRLFENLEYDNTPLVHQEPVDDAALAALVQSNMQLIPPLAWFFPHVSELTQDLRHAVDNFSHGTRNDDVGTGERGTPAAWPPEEFRLPHPLEVLEQASRPQEADKDDWYMENPREMSTADRLIEYKTMSVEQSPMLTTPLLAWLPGEAAVIPLDVSATEIPFWLAEARSCDPRLKPPQQCSSSNAHAQASSSTRSGDASSMSPPPWQTSSHITMDSLLPSPPLLSERAGGDDITAPVPTTRAEKGKAVDNRRNYNGASDPSISYVRSQQLDFE</sequence>
<dbReference type="AlphaFoldDB" id="A0A2P5HVK1"/>
<keyword evidence="5" id="KW-0539">Nucleus</keyword>
<evidence type="ECO:0000313" key="9">
    <source>
        <dbReference type="Proteomes" id="UP000094444"/>
    </source>
</evidence>
<feature type="region of interest" description="Disordered" evidence="6">
    <location>
        <begin position="492"/>
        <end position="592"/>
    </location>
</feature>
<dbReference type="GO" id="GO:0008270">
    <property type="term" value="F:zinc ion binding"/>
    <property type="evidence" value="ECO:0007669"/>
    <property type="project" value="InterPro"/>
</dbReference>
<dbReference type="PANTHER" id="PTHR47338">
    <property type="entry name" value="ZN(II)2CYS6 TRANSCRIPTION FACTOR (EUROFUNG)-RELATED"/>
    <property type="match status" value="1"/>
</dbReference>
<dbReference type="GO" id="GO:0005634">
    <property type="term" value="C:nucleus"/>
    <property type="evidence" value="ECO:0007669"/>
    <property type="project" value="UniProtKB-SubCell"/>
</dbReference>
<comment type="caution">
    <text evidence="8">The sequence shown here is derived from an EMBL/GenBank/DDBJ whole genome shotgun (WGS) entry which is preliminary data.</text>
</comment>
<evidence type="ECO:0000313" key="8">
    <source>
        <dbReference type="EMBL" id="POS74291.1"/>
    </source>
</evidence>
<dbReference type="InParanoid" id="A0A2P5HVK1"/>
<feature type="region of interest" description="Disordered" evidence="6">
    <location>
        <begin position="382"/>
        <end position="401"/>
    </location>
</feature>
<keyword evidence="4" id="KW-0804">Transcription</keyword>
<dbReference type="PANTHER" id="PTHR47338:SF27">
    <property type="entry name" value="ZN(II)2CYS6 TRANSCRIPTION FACTOR (EUROFUNG)"/>
    <property type="match status" value="1"/>
</dbReference>
<keyword evidence="9" id="KW-1185">Reference proteome</keyword>
<dbReference type="STRING" id="158607.A0A2P5HVK1"/>
<evidence type="ECO:0000256" key="5">
    <source>
        <dbReference type="ARBA" id="ARBA00023242"/>
    </source>
</evidence>
<reference evidence="8" key="1">
    <citation type="submission" date="2017-09" db="EMBL/GenBank/DDBJ databases">
        <title>Polyketide synthases of a Diaporthe helianthi virulent isolate.</title>
        <authorList>
            <person name="Baroncelli R."/>
        </authorList>
    </citation>
    <scope>NUCLEOTIDE SEQUENCE [LARGE SCALE GENOMIC DNA]</scope>
    <source>
        <strain evidence="8">7/96</strain>
    </source>
</reference>
<dbReference type="InterPro" id="IPR050815">
    <property type="entry name" value="TF_fung"/>
</dbReference>
<feature type="compositionally biased region" description="Low complexity" evidence="6">
    <location>
        <begin position="497"/>
        <end position="520"/>
    </location>
</feature>
<dbReference type="CDD" id="cd12148">
    <property type="entry name" value="fungal_TF_MHR"/>
    <property type="match status" value="1"/>
</dbReference>
<keyword evidence="2" id="KW-0479">Metal-binding</keyword>
<gene>
    <name evidence="8" type="ORF">DHEL01_v207313</name>
</gene>
<dbReference type="InterPro" id="IPR007219">
    <property type="entry name" value="XnlR_reg_dom"/>
</dbReference>
<dbReference type="SMART" id="SM00906">
    <property type="entry name" value="Fungal_trans"/>
    <property type="match status" value="1"/>
</dbReference>
<evidence type="ECO:0000256" key="1">
    <source>
        <dbReference type="ARBA" id="ARBA00004123"/>
    </source>
</evidence>
<name>A0A2P5HVK1_DIAHE</name>